<comment type="cofactor">
    <cofactor evidence="5">
        <name>Fe(2+)</name>
        <dbReference type="ChEBI" id="CHEBI:29033"/>
    </cofactor>
    <text evidence="5">Binds 1 Fe(2+) ion per subunit.</text>
</comment>
<feature type="binding site" evidence="5">
    <location>
        <position position="226"/>
    </location>
    <ligand>
        <name>Fe cation</name>
        <dbReference type="ChEBI" id="CHEBI:24875"/>
        <note>catalytic</note>
    </ligand>
</feature>
<gene>
    <name evidence="7" type="ORF">PoB_006189000</name>
</gene>
<sequence length="477" mass="53652">MDYSTLQQCTPSEVEDDLFTPEFKRLKARKPPPNLEKVIDLDLHLISASSGSLSLNCDKQGEQAVKRHSVTQNDLSPVAGLKHCKEWVVFEFLKNPGFFVILNPFVNGYQRYWVSRCLQDFPLDGANVTNMTGQQGFDLPDVWNDFTNRSTFEKKDPLRRLRWTTLGYHYDWNTKEYSDSKRAEFPLDVHQLSEYIATALGFEPYSAEAAIVNYYHMDSTLAGHTDHSEVDLAAPLFSISFGQTAIFLLGGQTKSVKPTALFLRSGDICVMSGPSRLAYHAVPKILPPLSEEEAQKFKDAFTLTEPTQETGNNLPTASSFSANSLELSLARKPSIAAVKPENFTIGSDTSVNVALAQVQPSNHQSKAFSANWLAINQISTSTASIYDKSSYKSETLCDSNNVHCHFEYSSRLKQINSQILDTIACQNFKPFERYLASSRINLNIRQVLPCGRHALHEEERERTEDQSKKLKICDSYS</sequence>
<dbReference type="Gene3D" id="2.60.120.590">
    <property type="entry name" value="Alpha-ketoglutarate-dependent dioxygenase AlkB-like"/>
    <property type="match status" value="1"/>
</dbReference>
<dbReference type="GO" id="GO:0008198">
    <property type="term" value="F:ferrous iron binding"/>
    <property type="evidence" value="ECO:0007669"/>
    <property type="project" value="TreeGrafter"/>
</dbReference>
<evidence type="ECO:0000256" key="3">
    <source>
        <dbReference type="ARBA" id="ARBA00023002"/>
    </source>
</evidence>
<protein>
    <submittedName>
        <fullName evidence="7">Alkylated DNA repair protein alkb homolog 1-like</fullName>
    </submittedName>
</protein>
<feature type="binding site" evidence="5">
    <location>
        <position position="224"/>
    </location>
    <ligand>
        <name>Fe cation</name>
        <dbReference type="ChEBI" id="CHEBI:24875"/>
        <note>catalytic</note>
    </ligand>
</feature>
<keyword evidence="1 5" id="KW-0479">Metal-binding</keyword>
<evidence type="ECO:0000256" key="4">
    <source>
        <dbReference type="ARBA" id="ARBA00023004"/>
    </source>
</evidence>
<keyword evidence="2" id="KW-0223">Dioxygenase</keyword>
<organism evidence="7 8">
    <name type="scientific">Plakobranchus ocellatus</name>
    <dbReference type="NCBI Taxonomy" id="259542"/>
    <lineage>
        <taxon>Eukaryota</taxon>
        <taxon>Metazoa</taxon>
        <taxon>Spiralia</taxon>
        <taxon>Lophotrochozoa</taxon>
        <taxon>Mollusca</taxon>
        <taxon>Gastropoda</taxon>
        <taxon>Heterobranchia</taxon>
        <taxon>Euthyneura</taxon>
        <taxon>Panpulmonata</taxon>
        <taxon>Sacoglossa</taxon>
        <taxon>Placobranchoidea</taxon>
        <taxon>Plakobranchidae</taxon>
        <taxon>Plakobranchus</taxon>
    </lineage>
</organism>
<dbReference type="Proteomes" id="UP000735302">
    <property type="component" value="Unassembled WGS sequence"/>
</dbReference>
<dbReference type="PANTHER" id="PTHR16557">
    <property type="entry name" value="ALKYLATED DNA REPAIR PROTEIN ALKB-RELATED"/>
    <property type="match status" value="1"/>
</dbReference>
<keyword evidence="8" id="KW-1185">Reference proteome</keyword>
<dbReference type="InterPro" id="IPR037151">
    <property type="entry name" value="AlkB-like_sf"/>
</dbReference>
<dbReference type="Pfam" id="PF13532">
    <property type="entry name" value="2OG-FeII_Oxy_2"/>
    <property type="match status" value="1"/>
</dbReference>
<dbReference type="InterPro" id="IPR005123">
    <property type="entry name" value="Oxoglu/Fe-dep_dioxygenase_dom"/>
</dbReference>
<evidence type="ECO:0000313" key="7">
    <source>
        <dbReference type="EMBL" id="GFO35385.1"/>
    </source>
</evidence>
<comment type="caution">
    <text evidence="7">The sequence shown here is derived from an EMBL/GenBank/DDBJ whole genome shotgun (WGS) entry which is preliminary data.</text>
</comment>
<evidence type="ECO:0000259" key="6">
    <source>
        <dbReference type="PROSITE" id="PS51471"/>
    </source>
</evidence>
<evidence type="ECO:0000256" key="1">
    <source>
        <dbReference type="ARBA" id="ARBA00022723"/>
    </source>
</evidence>
<evidence type="ECO:0000256" key="5">
    <source>
        <dbReference type="PIRSR" id="PIRSR604574-2"/>
    </source>
</evidence>
<feature type="binding site" evidence="5">
    <location>
        <position position="280"/>
    </location>
    <ligand>
        <name>Fe cation</name>
        <dbReference type="ChEBI" id="CHEBI:24875"/>
        <note>catalytic</note>
    </ligand>
</feature>
<dbReference type="GO" id="GO:0035513">
    <property type="term" value="P:oxidative RNA demethylation"/>
    <property type="evidence" value="ECO:0007669"/>
    <property type="project" value="TreeGrafter"/>
</dbReference>
<dbReference type="InterPro" id="IPR004574">
    <property type="entry name" value="Alkb"/>
</dbReference>
<keyword evidence="3" id="KW-0560">Oxidoreductase</keyword>
<dbReference type="SUPFAM" id="SSF51197">
    <property type="entry name" value="Clavaminate synthase-like"/>
    <property type="match status" value="1"/>
</dbReference>
<dbReference type="InterPro" id="IPR027450">
    <property type="entry name" value="AlkB-like"/>
</dbReference>
<dbReference type="GO" id="GO:0035516">
    <property type="term" value="F:broad specificity oxidative DNA demethylase activity"/>
    <property type="evidence" value="ECO:0007669"/>
    <property type="project" value="TreeGrafter"/>
</dbReference>
<evidence type="ECO:0000313" key="8">
    <source>
        <dbReference type="Proteomes" id="UP000735302"/>
    </source>
</evidence>
<dbReference type="AlphaFoldDB" id="A0AAV4CU16"/>
<feature type="domain" description="Fe2OG dioxygenase" evidence="6">
    <location>
        <begin position="206"/>
        <end position="305"/>
    </location>
</feature>
<dbReference type="EMBL" id="BLXT01006999">
    <property type="protein sequence ID" value="GFO35385.1"/>
    <property type="molecule type" value="Genomic_DNA"/>
</dbReference>
<dbReference type="PROSITE" id="PS51471">
    <property type="entry name" value="FE2OG_OXY"/>
    <property type="match status" value="1"/>
</dbReference>
<dbReference type="GO" id="GO:0005634">
    <property type="term" value="C:nucleus"/>
    <property type="evidence" value="ECO:0007669"/>
    <property type="project" value="TreeGrafter"/>
</dbReference>
<proteinExistence type="predicted"/>
<accession>A0AAV4CU16</accession>
<dbReference type="GO" id="GO:0005737">
    <property type="term" value="C:cytoplasm"/>
    <property type="evidence" value="ECO:0007669"/>
    <property type="project" value="TreeGrafter"/>
</dbReference>
<reference evidence="7 8" key="1">
    <citation type="journal article" date="2021" name="Elife">
        <title>Chloroplast acquisition without the gene transfer in kleptoplastic sea slugs, Plakobranchus ocellatus.</title>
        <authorList>
            <person name="Maeda T."/>
            <person name="Takahashi S."/>
            <person name="Yoshida T."/>
            <person name="Shimamura S."/>
            <person name="Takaki Y."/>
            <person name="Nagai Y."/>
            <person name="Toyoda A."/>
            <person name="Suzuki Y."/>
            <person name="Arimoto A."/>
            <person name="Ishii H."/>
            <person name="Satoh N."/>
            <person name="Nishiyama T."/>
            <person name="Hasebe M."/>
            <person name="Maruyama T."/>
            <person name="Minagawa J."/>
            <person name="Obokata J."/>
            <person name="Shigenobu S."/>
        </authorList>
    </citation>
    <scope>NUCLEOTIDE SEQUENCE [LARGE SCALE GENOMIC DNA]</scope>
</reference>
<dbReference type="PANTHER" id="PTHR16557:SF2">
    <property type="entry name" value="NUCLEIC ACID DIOXYGENASE ALKBH1"/>
    <property type="match status" value="1"/>
</dbReference>
<dbReference type="GO" id="GO:0035515">
    <property type="term" value="F:oxidative RNA demethylase activity"/>
    <property type="evidence" value="ECO:0007669"/>
    <property type="project" value="TreeGrafter"/>
</dbReference>
<keyword evidence="4 5" id="KW-0408">Iron</keyword>
<evidence type="ECO:0000256" key="2">
    <source>
        <dbReference type="ARBA" id="ARBA00022964"/>
    </source>
</evidence>
<name>A0AAV4CU16_9GAST</name>